<organism evidence="1 2">
    <name type="scientific">Duganella phyllosphaerae</name>
    <dbReference type="NCBI Taxonomy" id="762836"/>
    <lineage>
        <taxon>Bacteria</taxon>
        <taxon>Pseudomonadati</taxon>
        <taxon>Pseudomonadota</taxon>
        <taxon>Betaproteobacteria</taxon>
        <taxon>Burkholderiales</taxon>
        <taxon>Oxalobacteraceae</taxon>
        <taxon>Telluria group</taxon>
        <taxon>Duganella</taxon>
    </lineage>
</organism>
<evidence type="ECO:0000313" key="2">
    <source>
        <dbReference type="Proteomes" id="UP000175989"/>
    </source>
</evidence>
<keyword evidence="2" id="KW-1185">Reference proteome</keyword>
<gene>
    <name evidence="1" type="ORF">DUPY_02810</name>
</gene>
<comment type="caution">
    <text evidence="1">The sequence shown here is derived from an EMBL/GenBank/DDBJ whole genome shotgun (WGS) entry which is preliminary data.</text>
</comment>
<dbReference type="Proteomes" id="UP000175989">
    <property type="component" value="Unassembled WGS sequence"/>
</dbReference>
<proteinExistence type="predicted"/>
<sequence>MFLLKTRVGTFVICNHSDGGCELTLDGEGLGKYQDQQEAADALADGSVFQPRNQDIDFDEIEAPRNLAEWEYIYS</sequence>
<dbReference type="RefSeq" id="WP_070245928.1">
    <property type="nucleotide sequence ID" value="NZ_LROM01000024.1"/>
</dbReference>
<protein>
    <submittedName>
        <fullName evidence="1">Uncharacterized protein</fullName>
    </submittedName>
</protein>
<dbReference type="OrthoDB" id="9851888at2"/>
<evidence type="ECO:0000313" key="1">
    <source>
        <dbReference type="EMBL" id="OFA09039.1"/>
    </source>
</evidence>
<dbReference type="EMBL" id="LROM01000024">
    <property type="protein sequence ID" value="OFA09039.1"/>
    <property type="molecule type" value="Genomic_DNA"/>
</dbReference>
<accession>A0A1E7X7H5</accession>
<dbReference type="AlphaFoldDB" id="A0A1E7X7H5"/>
<reference evidence="2" key="1">
    <citation type="journal article" date="2016" name="Front. Microbiol.">
        <title>Molecular Keys to the Janthinobacterium and Duganella spp. Interaction with the Plant Pathogen Fusarium graminearum.</title>
        <authorList>
            <person name="Haack F.S."/>
            <person name="Poehlein A."/>
            <person name="Kroger C."/>
            <person name="Voigt C.A."/>
            <person name="Piepenbring M."/>
            <person name="Bode H.B."/>
            <person name="Daniel R."/>
            <person name="Schafer W."/>
            <person name="Streit W.R."/>
        </authorList>
    </citation>
    <scope>NUCLEOTIDE SEQUENCE [LARGE SCALE GENOMIC DNA]</scope>
    <source>
        <strain evidence="2">T54</strain>
    </source>
</reference>
<name>A0A1E7X7H5_9BURK</name>